<dbReference type="SUPFAM" id="SSF52540">
    <property type="entry name" value="P-loop containing nucleoside triphosphate hydrolases"/>
    <property type="match status" value="1"/>
</dbReference>
<protein>
    <submittedName>
        <fullName evidence="2">AAA family ATPase</fullName>
    </submittedName>
</protein>
<dbReference type="RefSeq" id="WP_205108009.1">
    <property type="nucleotide sequence ID" value="NZ_JACJJL010000004.1"/>
</dbReference>
<sequence>MEKESLRQLCGRIEVYRQWHDSYVSFVPRFVAEAQAGKRWEDWDKGVFYEYFERSQGQCVANVAQKYFTRDDRARLKSAWHEVAPLLKAIAEHQDEPQWEAYRQLKKVVRAHTAQDLRAATNRLVAGLQPRLLCSIVAEHQLEELYMLLGRYVSDRLPEYRKGDWFANSYNITRLFCDALQPADPMDIVTYPWQLLEYLRDKDNKQYLMDNYIEEKAQMLERVKNMVLTGPPGTGKTYLARRMAMKLVGVDTDEQLAASGQFGFVQFHPSYDYTDFVEGLRPVQSDDNGNVGFELRDGVFKQFCRKAMEKGSMARLDEAIERFKDDCSETPVKVKNKSGYEFSVAYRGGVTFRVRSDKSEAAEGRDFPANIDSIKRLYGGRKDGIYNMAYVSNILQHLKDNYGVPEYKADMADRKYVFVIDEINRGEVSKVFGELFFSIDPGYRGPRGAVATQYANMHEGSELFYVPANVYIIGTMNDIDRSVESFDFAMRRRFAWVEVTAGESAVNMSLPADVAERMGRLNDAISETEGLGSAYHVGGAYFLGTDGRPDTDIKGVWRFRIEPLLREYLRGLPAADAKLEALRTAFMDGGKG</sequence>
<dbReference type="GO" id="GO:0016887">
    <property type="term" value="F:ATP hydrolysis activity"/>
    <property type="evidence" value="ECO:0007669"/>
    <property type="project" value="InterPro"/>
</dbReference>
<evidence type="ECO:0000313" key="2">
    <source>
        <dbReference type="EMBL" id="MBM6660849.1"/>
    </source>
</evidence>
<dbReference type="InterPro" id="IPR052934">
    <property type="entry name" value="Methyl-DNA_Rec/Restrict_Enz"/>
</dbReference>
<evidence type="ECO:0000259" key="1">
    <source>
        <dbReference type="SMART" id="SM00382"/>
    </source>
</evidence>
<dbReference type="SMART" id="SM00382">
    <property type="entry name" value="AAA"/>
    <property type="match status" value="1"/>
</dbReference>
<dbReference type="InterPro" id="IPR011704">
    <property type="entry name" value="ATPase_dyneun-rel_AAA"/>
</dbReference>
<dbReference type="PANTHER" id="PTHR37291:SF1">
    <property type="entry name" value="TYPE IV METHYL-DIRECTED RESTRICTION ENZYME ECOKMCRB SUBUNIT"/>
    <property type="match status" value="1"/>
</dbReference>
<accession>A0A939B3X3</accession>
<dbReference type="AlphaFoldDB" id="A0A939B3X3"/>
<keyword evidence="3" id="KW-1185">Reference proteome</keyword>
<reference evidence="2 3" key="1">
    <citation type="journal article" date="2021" name="Sci. Rep.">
        <title>The distribution of antibiotic resistance genes in chicken gut microbiota commensals.</title>
        <authorList>
            <person name="Juricova H."/>
            <person name="Matiasovicova J."/>
            <person name="Kubasova T."/>
            <person name="Cejkova D."/>
            <person name="Rychlik I."/>
        </authorList>
    </citation>
    <scope>NUCLEOTIDE SEQUENCE [LARGE SCALE GENOMIC DNA]</scope>
    <source>
        <strain evidence="2 3">An819</strain>
    </source>
</reference>
<dbReference type="EMBL" id="JACJJL010000004">
    <property type="protein sequence ID" value="MBM6660849.1"/>
    <property type="molecule type" value="Genomic_DNA"/>
</dbReference>
<dbReference type="InterPro" id="IPR003593">
    <property type="entry name" value="AAA+_ATPase"/>
</dbReference>
<dbReference type="CDD" id="cd00009">
    <property type="entry name" value="AAA"/>
    <property type="match status" value="1"/>
</dbReference>
<dbReference type="PANTHER" id="PTHR37291">
    <property type="entry name" value="5-METHYLCYTOSINE-SPECIFIC RESTRICTION ENZYME B"/>
    <property type="match status" value="1"/>
</dbReference>
<dbReference type="Gene3D" id="3.40.50.300">
    <property type="entry name" value="P-loop containing nucleotide triphosphate hydrolases"/>
    <property type="match status" value="2"/>
</dbReference>
<organism evidence="2 3">
    <name type="scientific">Marseilla massiliensis</name>
    <dbReference type="NCBI Taxonomy" id="1841864"/>
    <lineage>
        <taxon>Bacteria</taxon>
        <taxon>Pseudomonadati</taxon>
        <taxon>Bacteroidota</taxon>
        <taxon>Bacteroidia</taxon>
        <taxon>Bacteroidales</taxon>
        <taxon>Prevotellaceae</taxon>
        <taxon>Marseilla</taxon>
    </lineage>
</organism>
<dbReference type="Pfam" id="PF07728">
    <property type="entry name" value="AAA_5"/>
    <property type="match status" value="2"/>
</dbReference>
<proteinExistence type="predicted"/>
<name>A0A939B3X3_9BACT</name>
<dbReference type="InterPro" id="IPR027417">
    <property type="entry name" value="P-loop_NTPase"/>
</dbReference>
<feature type="domain" description="AAA+ ATPase" evidence="1">
    <location>
        <begin position="222"/>
        <end position="500"/>
    </location>
</feature>
<dbReference type="Proteomes" id="UP000764045">
    <property type="component" value="Unassembled WGS sequence"/>
</dbReference>
<comment type="caution">
    <text evidence="2">The sequence shown here is derived from an EMBL/GenBank/DDBJ whole genome shotgun (WGS) entry which is preliminary data.</text>
</comment>
<dbReference type="GO" id="GO:0005524">
    <property type="term" value="F:ATP binding"/>
    <property type="evidence" value="ECO:0007669"/>
    <property type="project" value="InterPro"/>
</dbReference>
<evidence type="ECO:0000313" key="3">
    <source>
        <dbReference type="Proteomes" id="UP000764045"/>
    </source>
</evidence>
<gene>
    <name evidence="2" type="ORF">H6B30_03615</name>
</gene>